<dbReference type="GO" id="GO:0016787">
    <property type="term" value="F:hydrolase activity"/>
    <property type="evidence" value="ECO:0007669"/>
    <property type="project" value="UniProtKB-KW"/>
</dbReference>
<proteinExistence type="predicted"/>
<name>A0A069CRU5_WEIOS</name>
<evidence type="ECO:0000256" key="1">
    <source>
        <dbReference type="ARBA" id="ARBA00022801"/>
    </source>
</evidence>
<dbReference type="InterPro" id="IPR050300">
    <property type="entry name" value="GDXG_lipolytic_enzyme"/>
</dbReference>
<dbReference type="AlphaFoldDB" id="A0A069CRU5"/>
<dbReference type="Proteomes" id="UP000030643">
    <property type="component" value="Unassembled WGS sequence"/>
</dbReference>
<accession>A0A069CRU5</accession>
<dbReference type="RefSeq" id="WP_027698242.1">
    <property type="nucleotide sequence ID" value="NZ_DF820484.1"/>
</dbReference>
<evidence type="ECO:0000313" key="4">
    <source>
        <dbReference type="Proteomes" id="UP000030643"/>
    </source>
</evidence>
<sequence length="301" mass="33723">MEKFIERTLDFIPAQTAWIKKQWLDVPYMAADAKYPQRHTLDIYLPNEGVGPFPTIIDVFGGGLYFGNKSSHKLEPALKLLAKGYAVVSPNYSLIWQASFPQQILELKAVIRWVKAHAHEYQLAENRLALMGESSGAHLALLTAVTADSDNFSNREFGLNPQLSEKVQAVIVLYGPYEFDKFQAQFKSSGVTPKYQETGQATSFEGQLFGGKAPASRPELVAAYNPVSYFSHKMPPILAFVGKADPVVPYQQTVNMMKSAQQFLDPKRAKIITHANGVHGPHDYMTPEDTEIKAEFLQRWL</sequence>
<dbReference type="Pfam" id="PF20434">
    <property type="entry name" value="BD-FAE"/>
    <property type="match status" value="1"/>
</dbReference>
<dbReference type="STRING" id="1329250.WOSG25_011990"/>
<dbReference type="eggNOG" id="COG0657">
    <property type="taxonomic scope" value="Bacteria"/>
</dbReference>
<protein>
    <submittedName>
        <fullName evidence="3">Lipase/esterase</fullName>
    </submittedName>
</protein>
<feature type="domain" description="BD-FAE-like" evidence="2">
    <location>
        <begin position="41"/>
        <end position="257"/>
    </location>
</feature>
<evidence type="ECO:0000259" key="2">
    <source>
        <dbReference type="Pfam" id="PF20434"/>
    </source>
</evidence>
<keyword evidence="4" id="KW-1185">Reference proteome</keyword>
<dbReference type="PANTHER" id="PTHR48081:SF13">
    <property type="entry name" value="ALPHA_BETA HYDROLASE"/>
    <property type="match status" value="1"/>
</dbReference>
<dbReference type="Gene3D" id="3.40.50.1820">
    <property type="entry name" value="alpha/beta hydrolase"/>
    <property type="match status" value="1"/>
</dbReference>
<reference evidence="4" key="1">
    <citation type="journal article" date="2014" name="Genome Announc.">
        <title>Draft genome sequence of Weissella oryzae SG25T, isolated from fermented rice grains.</title>
        <authorList>
            <person name="Tanizawa Y."/>
            <person name="Fujisawa T."/>
            <person name="Mochizuki T."/>
            <person name="Kaminuma E."/>
            <person name="Suzuki Y."/>
            <person name="Nakamura Y."/>
            <person name="Tohno M."/>
        </authorList>
    </citation>
    <scope>NUCLEOTIDE SEQUENCE [LARGE SCALE GENOMIC DNA]</scope>
    <source>
        <strain evidence="4">DSM 25784 / JCM 18191 / LMG 30913 / SG25</strain>
    </source>
</reference>
<dbReference type="InterPro" id="IPR029058">
    <property type="entry name" value="AB_hydrolase_fold"/>
</dbReference>
<dbReference type="EMBL" id="DF820484">
    <property type="protein sequence ID" value="GAK30102.1"/>
    <property type="molecule type" value="Genomic_DNA"/>
</dbReference>
<gene>
    <name evidence="3" type="ORF">WOSG25_011990</name>
</gene>
<dbReference type="InterPro" id="IPR049492">
    <property type="entry name" value="BD-FAE-like_dom"/>
</dbReference>
<evidence type="ECO:0000313" key="3">
    <source>
        <dbReference type="EMBL" id="GAK30102.1"/>
    </source>
</evidence>
<organism evidence="3 4">
    <name type="scientific">Weissella oryzae (strain DSM 25784 / JCM 18191 / LMG 30913 / SG25)</name>
    <dbReference type="NCBI Taxonomy" id="1329250"/>
    <lineage>
        <taxon>Bacteria</taxon>
        <taxon>Bacillati</taxon>
        <taxon>Bacillota</taxon>
        <taxon>Bacilli</taxon>
        <taxon>Lactobacillales</taxon>
        <taxon>Lactobacillaceae</taxon>
        <taxon>Weissella</taxon>
    </lineage>
</organism>
<dbReference type="PANTHER" id="PTHR48081">
    <property type="entry name" value="AB HYDROLASE SUPERFAMILY PROTEIN C4A8.06C"/>
    <property type="match status" value="1"/>
</dbReference>
<keyword evidence="1" id="KW-0378">Hydrolase</keyword>
<dbReference type="SUPFAM" id="SSF53474">
    <property type="entry name" value="alpha/beta-Hydrolases"/>
    <property type="match status" value="1"/>
</dbReference>